<organism evidence="2 3">
    <name type="scientific">Dillenia turbinata</name>
    <dbReference type="NCBI Taxonomy" id="194707"/>
    <lineage>
        <taxon>Eukaryota</taxon>
        <taxon>Viridiplantae</taxon>
        <taxon>Streptophyta</taxon>
        <taxon>Embryophyta</taxon>
        <taxon>Tracheophyta</taxon>
        <taxon>Spermatophyta</taxon>
        <taxon>Magnoliopsida</taxon>
        <taxon>eudicotyledons</taxon>
        <taxon>Gunneridae</taxon>
        <taxon>Pentapetalae</taxon>
        <taxon>Dilleniales</taxon>
        <taxon>Dilleniaceae</taxon>
        <taxon>Dillenia</taxon>
    </lineage>
</organism>
<reference evidence="2 3" key="1">
    <citation type="submission" date="2023-12" db="EMBL/GenBank/DDBJ databases">
        <title>A high-quality genome assembly for Dillenia turbinata (Dilleniales).</title>
        <authorList>
            <person name="Chanderbali A."/>
        </authorList>
    </citation>
    <scope>NUCLEOTIDE SEQUENCE [LARGE SCALE GENOMIC DNA]</scope>
    <source>
        <strain evidence="2">LSX21</strain>
        <tissue evidence="2">Leaf</tissue>
    </source>
</reference>
<comment type="caution">
    <text evidence="2">The sequence shown here is derived from an EMBL/GenBank/DDBJ whole genome shotgun (WGS) entry which is preliminary data.</text>
</comment>
<evidence type="ECO:0000313" key="2">
    <source>
        <dbReference type="EMBL" id="KAK6920015.1"/>
    </source>
</evidence>
<keyword evidence="1" id="KW-1133">Transmembrane helix</keyword>
<evidence type="ECO:0000313" key="3">
    <source>
        <dbReference type="Proteomes" id="UP001370490"/>
    </source>
</evidence>
<dbReference type="EMBL" id="JBAMMX010000021">
    <property type="protein sequence ID" value="KAK6920015.1"/>
    <property type="molecule type" value="Genomic_DNA"/>
</dbReference>
<proteinExistence type="predicted"/>
<accession>A0AAN8UQV3</accession>
<dbReference type="Proteomes" id="UP001370490">
    <property type="component" value="Unassembled WGS sequence"/>
</dbReference>
<keyword evidence="1" id="KW-0472">Membrane</keyword>
<gene>
    <name evidence="2" type="ORF">RJ641_015919</name>
</gene>
<sequence>MYVYGYVAEYITSIACNLFALVFLASLLSHGFVEGRPTKGTIKTIRSSGGDIIDCVDIHQ</sequence>
<keyword evidence="1" id="KW-0812">Transmembrane</keyword>
<name>A0AAN8UQV3_9MAGN</name>
<protein>
    <submittedName>
        <fullName evidence="2">Uncharacterized protein</fullName>
    </submittedName>
</protein>
<feature type="transmembrane region" description="Helical" evidence="1">
    <location>
        <begin position="12"/>
        <end position="33"/>
    </location>
</feature>
<dbReference type="AlphaFoldDB" id="A0AAN8UQV3"/>
<keyword evidence="3" id="KW-1185">Reference proteome</keyword>
<evidence type="ECO:0000256" key="1">
    <source>
        <dbReference type="SAM" id="Phobius"/>
    </source>
</evidence>